<dbReference type="EC" id="7.-.-.-" evidence="10"/>
<evidence type="ECO:0000256" key="4">
    <source>
        <dbReference type="ARBA" id="ARBA00022643"/>
    </source>
</evidence>
<keyword evidence="9 10" id="KW-0472">Membrane</keyword>
<dbReference type="PANTHER" id="PTHR30578:SF0">
    <property type="entry name" value="ION-TRANSLOCATING OXIDOREDUCTASE COMPLEX SUBUNIT D"/>
    <property type="match status" value="1"/>
</dbReference>
<dbReference type="EMBL" id="DVHN01000001">
    <property type="protein sequence ID" value="HIR87354.1"/>
    <property type="molecule type" value="Genomic_DNA"/>
</dbReference>
<feature type="domain" description="FMN-binding" evidence="13">
    <location>
        <begin position="430"/>
        <end position="519"/>
    </location>
</feature>
<evidence type="ECO:0000256" key="7">
    <source>
        <dbReference type="ARBA" id="ARBA00022982"/>
    </source>
</evidence>
<feature type="transmembrane region" description="Helical" evidence="10">
    <location>
        <begin position="167"/>
        <end position="192"/>
    </location>
</feature>
<dbReference type="Pfam" id="PF03116">
    <property type="entry name" value="NQR2_RnfD_RnfE"/>
    <property type="match status" value="1"/>
</dbReference>
<keyword evidence="7 10" id="KW-0249">Electron transport</keyword>
<feature type="transmembrane region" description="Helical" evidence="10">
    <location>
        <begin position="46"/>
        <end position="63"/>
    </location>
</feature>
<dbReference type="GO" id="GO:0005886">
    <property type="term" value="C:plasma membrane"/>
    <property type="evidence" value="ECO:0007669"/>
    <property type="project" value="UniProtKB-SubCell"/>
</dbReference>
<feature type="compositionally biased region" description="Low complexity" evidence="12">
    <location>
        <begin position="587"/>
        <end position="601"/>
    </location>
</feature>
<evidence type="ECO:0000259" key="13">
    <source>
        <dbReference type="SMART" id="SM00900"/>
    </source>
</evidence>
<evidence type="ECO:0000256" key="8">
    <source>
        <dbReference type="ARBA" id="ARBA00022989"/>
    </source>
</evidence>
<dbReference type="GO" id="GO:0010181">
    <property type="term" value="F:FMN binding"/>
    <property type="evidence" value="ECO:0007669"/>
    <property type="project" value="InterPro"/>
</dbReference>
<feature type="modified residue" description="FMN phosphoryl threonine" evidence="11">
    <location>
        <position position="502"/>
    </location>
</feature>
<name>A0A9D1EBT6_9FIRM</name>
<dbReference type="InterPro" id="IPR010209">
    <property type="entry name" value="Ion_transpt_RnfG/RsxG"/>
</dbReference>
<evidence type="ECO:0000256" key="1">
    <source>
        <dbReference type="ARBA" id="ARBA00022448"/>
    </source>
</evidence>
<keyword evidence="10" id="KW-1003">Cell membrane</keyword>
<evidence type="ECO:0000256" key="11">
    <source>
        <dbReference type="HAMAP-Rule" id="MF_00479"/>
    </source>
</evidence>
<comment type="subunit">
    <text evidence="10">The complex is composed of six subunits: RnfA, RnfB, RnfC, RnfD, RnfE and RnfG.</text>
</comment>
<dbReference type="Gene3D" id="3.90.1010.20">
    <property type="match status" value="1"/>
</dbReference>
<feature type="transmembrane region" description="Helical" evidence="10">
    <location>
        <begin position="255"/>
        <end position="274"/>
    </location>
</feature>
<dbReference type="HAMAP" id="MF_00479">
    <property type="entry name" value="RsxG_RnfG"/>
    <property type="match status" value="1"/>
</dbReference>
<keyword evidence="8 10" id="KW-1133">Transmembrane helix</keyword>
<keyword evidence="4 10" id="KW-0288">FMN</keyword>
<dbReference type="GO" id="GO:0055085">
    <property type="term" value="P:transmembrane transport"/>
    <property type="evidence" value="ECO:0007669"/>
    <property type="project" value="InterPro"/>
</dbReference>
<evidence type="ECO:0000256" key="9">
    <source>
        <dbReference type="ARBA" id="ARBA00023136"/>
    </source>
</evidence>
<proteinExistence type="inferred from homology"/>
<evidence type="ECO:0000256" key="10">
    <source>
        <dbReference type="HAMAP-Rule" id="MF_00462"/>
    </source>
</evidence>
<dbReference type="InterPro" id="IPR011303">
    <property type="entry name" value="RnfD_bac"/>
</dbReference>
<comment type="function">
    <text evidence="10">Part of a membrane-bound complex that couples electron transfer with translocation of ions across the membrane.</text>
</comment>
<feature type="transmembrane region" description="Helical" evidence="10">
    <location>
        <begin position="199"/>
        <end position="217"/>
    </location>
</feature>
<feature type="transmembrane region" description="Helical" evidence="10">
    <location>
        <begin position="280"/>
        <end position="306"/>
    </location>
</feature>
<feature type="transmembrane region" description="Helical" evidence="10">
    <location>
        <begin position="95"/>
        <end position="113"/>
    </location>
</feature>
<evidence type="ECO:0000256" key="6">
    <source>
        <dbReference type="ARBA" id="ARBA00022967"/>
    </source>
</evidence>
<feature type="transmembrane region" description="Helical" evidence="10">
    <location>
        <begin position="21"/>
        <end position="40"/>
    </location>
</feature>
<evidence type="ECO:0000313" key="14">
    <source>
        <dbReference type="EMBL" id="HIR87354.1"/>
    </source>
</evidence>
<dbReference type="HAMAP" id="MF_00462">
    <property type="entry name" value="RsxD_RnfD"/>
    <property type="match status" value="1"/>
</dbReference>
<comment type="similarity">
    <text evidence="10">Belongs to the NqrB/RnfD family.</text>
</comment>
<comment type="similarity">
    <text evidence="11">Belongs to the RnfG family.</text>
</comment>
<evidence type="ECO:0000256" key="5">
    <source>
        <dbReference type="ARBA" id="ARBA00022692"/>
    </source>
</evidence>
<gene>
    <name evidence="10" type="primary">rnfD</name>
    <name evidence="11" type="synonym">rnfG</name>
    <name evidence="14" type="ORF">IAC96_00240</name>
</gene>
<evidence type="ECO:0000256" key="2">
    <source>
        <dbReference type="ARBA" id="ARBA00022553"/>
    </source>
</evidence>
<organism evidence="14 15">
    <name type="scientific">Candidatus Fimimorpha faecalis</name>
    <dbReference type="NCBI Taxonomy" id="2840824"/>
    <lineage>
        <taxon>Bacteria</taxon>
        <taxon>Bacillati</taxon>
        <taxon>Bacillota</taxon>
        <taxon>Clostridia</taxon>
        <taxon>Eubacteriales</taxon>
        <taxon>Candidatus Fimimorpha</taxon>
    </lineage>
</organism>
<keyword evidence="1 10" id="KW-0813">Transport</keyword>
<protein>
    <recommendedName>
        <fullName evidence="10 11">Multifunctional fusion protein</fullName>
    </recommendedName>
    <domain>
        <recommendedName>
            <fullName evidence="10">Ion-translocating oxidoreductase complex subunit D</fullName>
            <ecNumber evidence="10">7.-.-.-</ecNumber>
        </recommendedName>
        <alternativeName>
            <fullName evidence="10">Rnf electron transport complex subunit D</fullName>
        </alternativeName>
    </domain>
    <domain>
        <recommendedName>
            <fullName evidence="11">Ion-translocating oxidoreductase complex subunit G</fullName>
        </recommendedName>
        <alternativeName>
            <fullName evidence="11">Rnf electron transport complex subunit G</fullName>
        </alternativeName>
    </domain>
</protein>
<dbReference type="PANTHER" id="PTHR30578">
    <property type="entry name" value="ELECTRON TRANSPORT COMPLEX PROTEIN RNFD"/>
    <property type="match status" value="1"/>
</dbReference>
<reference evidence="14" key="1">
    <citation type="submission" date="2020-10" db="EMBL/GenBank/DDBJ databases">
        <authorList>
            <person name="Gilroy R."/>
        </authorList>
    </citation>
    <scope>NUCLEOTIDE SEQUENCE</scope>
    <source>
        <strain evidence="14">ChiW13-3771</strain>
    </source>
</reference>
<feature type="compositionally biased region" description="Polar residues" evidence="12">
    <location>
        <begin position="554"/>
        <end position="584"/>
    </location>
</feature>
<feature type="modified residue" description="FMN phosphoryl threonine" evidence="10">
    <location>
        <position position="151"/>
    </location>
</feature>
<dbReference type="InterPro" id="IPR007329">
    <property type="entry name" value="FMN-bd"/>
</dbReference>
<sequence length="601" mass="62955">MSDFLNVSSSPHGRSGDTTSSIMFDVAIALVPATVFGIYWFKLPAVIITLLSVITAILTEFLFEKLTHQKVTITDGSALVTGLLLALNLSPEVPWWIPIIGSVFAILFVKQLFGGLGQNFMNPALAARCFLLISFAGTMSTFSVDGVTGPTPLAELKAGNAVNVVDMFLGFTGGTIGEVSTLAILIGAIYLVLRKVITLWIPISYIGSFAIFVLLFSGEGLNLPFLAAELCGGGLMLGAFFMATDYVTSPITRNGKIVFGILIGILTGVFRLFGPSAEGVSYAIILGNITVPLIERVTMPTAFGYGKKKGIPQKEEKGSQKQSGKQIDAVKLFVITLLAGLILGGVYQITKTVIAENEYKAKIEAYQQVCPGAVDFVESDEFTQAIPTANAEGMFSDGTLGNVVVNEALVGVDAAGNPMGYVVNASSNDGYGGEIALTVGFNSQLAVNSVQIMTINETAGLGMRAQEPEFTDQFKNKAVEQFTVTKTGSQSDSEINALSGATVTSNAVTNAVNAAIKFIQEAQNITVPSENIGTTPSDPATGIPESSAPEMGTDPSTPEMSNPVIESNPVTPATNPVVETTPVSSEPAATTPAAVNAAPVE</sequence>
<keyword evidence="2 10" id="KW-0597">Phosphoprotein</keyword>
<comment type="subcellular location">
    <subcellularLocation>
        <location evidence="10">Cell membrane</location>
        <topology evidence="10">Multi-pass membrane protein</topology>
    </subcellularLocation>
    <subcellularLocation>
        <location evidence="11">Cell membrane</location>
        <topology evidence="11">Single-pass membrane protein</topology>
    </subcellularLocation>
</comment>
<feature type="compositionally biased region" description="Polar residues" evidence="12">
    <location>
        <begin position="529"/>
        <end position="538"/>
    </location>
</feature>
<evidence type="ECO:0000256" key="3">
    <source>
        <dbReference type="ARBA" id="ARBA00022630"/>
    </source>
</evidence>
<reference evidence="14" key="2">
    <citation type="journal article" date="2021" name="PeerJ">
        <title>Extensive microbial diversity within the chicken gut microbiome revealed by metagenomics and culture.</title>
        <authorList>
            <person name="Gilroy R."/>
            <person name="Ravi A."/>
            <person name="Getino M."/>
            <person name="Pursley I."/>
            <person name="Horton D.L."/>
            <person name="Alikhan N.F."/>
            <person name="Baker D."/>
            <person name="Gharbi K."/>
            <person name="Hall N."/>
            <person name="Watson M."/>
            <person name="Adriaenssens E.M."/>
            <person name="Foster-Nyarko E."/>
            <person name="Jarju S."/>
            <person name="Secka A."/>
            <person name="Antonio M."/>
            <person name="Oren A."/>
            <person name="Chaudhuri R.R."/>
            <person name="La Ragione R."/>
            <person name="Hildebrand F."/>
            <person name="Pallen M.J."/>
        </authorList>
    </citation>
    <scope>NUCLEOTIDE SEQUENCE</scope>
    <source>
        <strain evidence="14">ChiW13-3771</strain>
    </source>
</reference>
<feature type="region of interest" description="Disordered" evidence="12">
    <location>
        <begin position="529"/>
        <end position="601"/>
    </location>
</feature>
<dbReference type="GO" id="GO:0009055">
    <property type="term" value="F:electron transfer activity"/>
    <property type="evidence" value="ECO:0007669"/>
    <property type="project" value="InterPro"/>
</dbReference>
<comment type="caution">
    <text evidence="14">The sequence shown here is derived from an EMBL/GenBank/DDBJ whole genome shotgun (WGS) entry which is preliminary data.</text>
</comment>
<accession>A0A9D1EBT6</accession>
<keyword evidence="5 10" id="KW-0812">Transmembrane</keyword>
<evidence type="ECO:0000313" key="15">
    <source>
        <dbReference type="Proteomes" id="UP000824201"/>
    </source>
</evidence>
<feature type="transmembrane region" description="Helical" evidence="10">
    <location>
        <begin position="125"/>
        <end position="147"/>
    </location>
</feature>
<feature type="transmembrane region" description="Helical" evidence="10">
    <location>
        <begin position="327"/>
        <end position="347"/>
    </location>
</feature>
<dbReference type="NCBIfam" id="TIGR01947">
    <property type="entry name" value="rnfG"/>
    <property type="match status" value="1"/>
</dbReference>
<feature type="transmembrane region" description="Helical" evidence="10">
    <location>
        <begin position="223"/>
        <end position="243"/>
    </location>
</feature>
<dbReference type="AlphaFoldDB" id="A0A9D1EBT6"/>
<dbReference type="GO" id="GO:0022900">
    <property type="term" value="P:electron transport chain"/>
    <property type="evidence" value="ECO:0007669"/>
    <property type="project" value="UniProtKB-UniRule"/>
</dbReference>
<dbReference type="SMART" id="SM00900">
    <property type="entry name" value="FMN_bind"/>
    <property type="match status" value="1"/>
</dbReference>
<keyword evidence="3 10" id="KW-0285">Flavoprotein</keyword>
<keyword evidence="6 10" id="KW-1278">Translocase</keyword>
<evidence type="ECO:0000256" key="12">
    <source>
        <dbReference type="SAM" id="MobiDB-lite"/>
    </source>
</evidence>
<dbReference type="InterPro" id="IPR004338">
    <property type="entry name" value="NqrB/RnfD"/>
</dbReference>
<comment type="cofactor">
    <cofactor evidence="10">
        <name>FMN</name>
        <dbReference type="ChEBI" id="CHEBI:58210"/>
    </cofactor>
</comment>
<dbReference type="Pfam" id="PF04205">
    <property type="entry name" value="FMN_bind"/>
    <property type="match status" value="1"/>
</dbReference>
<dbReference type="Proteomes" id="UP000824201">
    <property type="component" value="Unassembled WGS sequence"/>
</dbReference>